<name>A0A5S9PJ24_9GAMM</name>
<organism evidence="1 2">
    <name type="scientific">BD1-7 clade bacterium</name>
    <dbReference type="NCBI Taxonomy" id="2029982"/>
    <lineage>
        <taxon>Bacteria</taxon>
        <taxon>Pseudomonadati</taxon>
        <taxon>Pseudomonadota</taxon>
        <taxon>Gammaproteobacteria</taxon>
        <taxon>Cellvibrionales</taxon>
        <taxon>Spongiibacteraceae</taxon>
        <taxon>BD1-7 clade</taxon>
    </lineage>
</organism>
<sequence length="85" mass="9836">MTSPEIAALHADLYRDRTAMQLKIRNLNYQKTKLAEQERSLGQKLGNTSGPNTQDKALINEFDQLQKQKMELFQKQSRSTVKQNK</sequence>
<dbReference type="Proteomes" id="UP000441399">
    <property type="component" value="Unassembled WGS sequence"/>
</dbReference>
<dbReference type="AlphaFoldDB" id="A0A5S9PJ24"/>
<protein>
    <submittedName>
        <fullName evidence="1">Uncharacterized protein</fullName>
    </submittedName>
</protein>
<gene>
    <name evidence="1" type="ORF">OPDIPICF_04605</name>
</gene>
<evidence type="ECO:0000313" key="2">
    <source>
        <dbReference type="Proteomes" id="UP000441399"/>
    </source>
</evidence>
<dbReference type="EMBL" id="CACSIO010000011">
    <property type="protein sequence ID" value="CAA0104060.1"/>
    <property type="molecule type" value="Genomic_DNA"/>
</dbReference>
<evidence type="ECO:0000313" key="1">
    <source>
        <dbReference type="EMBL" id="CAA0104060.1"/>
    </source>
</evidence>
<accession>A0A5S9PJ24</accession>
<keyword evidence="2" id="KW-1185">Reference proteome</keyword>
<reference evidence="1 2" key="1">
    <citation type="submission" date="2019-11" db="EMBL/GenBank/DDBJ databases">
        <authorList>
            <person name="Holert J."/>
        </authorList>
    </citation>
    <scope>NUCLEOTIDE SEQUENCE [LARGE SCALE GENOMIC DNA]</scope>
    <source>
        <strain evidence="1">SB11_3</strain>
    </source>
</reference>
<proteinExistence type="predicted"/>